<evidence type="ECO:0000256" key="1">
    <source>
        <dbReference type="ARBA" id="ARBA00022679"/>
    </source>
</evidence>
<evidence type="ECO:0000313" key="4">
    <source>
        <dbReference type="EMBL" id="MBE9076151.1"/>
    </source>
</evidence>
<dbReference type="CDD" id="cd04301">
    <property type="entry name" value="NAT_SF"/>
    <property type="match status" value="1"/>
</dbReference>
<dbReference type="PANTHER" id="PTHR43877">
    <property type="entry name" value="AMINOALKYLPHOSPHONATE N-ACETYLTRANSFERASE-RELATED-RELATED"/>
    <property type="match status" value="1"/>
</dbReference>
<dbReference type="PROSITE" id="PS51186">
    <property type="entry name" value="GNAT"/>
    <property type="match status" value="1"/>
</dbReference>
<dbReference type="AlphaFoldDB" id="A0A8J7A8V4"/>
<dbReference type="EMBL" id="JADEXG010000003">
    <property type="protein sequence ID" value="MBE9076151.1"/>
    <property type="molecule type" value="Genomic_DNA"/>
</dbReference>
<proteinExistence type="predicted"/>
<dbReference type="Proteomes" id="UP000636505">
    <property type="component" value="Unassembled WGS sequence"/>
</dbReference>
<reference evidence="4" key="1">
    <citation type="submission" date="2020-10" db="EMBL/GenBank/DDBJ databases">
        <authorList>
            <person name="Castelo-Branco R."/>
            <person name="Eusebio N."/>
            <person name="Adriana R."/>
            <person name="Vieira A."/>
            <person name="Brugerolle De Fraissinette N."/>
            <person name="Rezende De Castro R."/>
            <person name="Schneider M.P."/>
            <person name="Vasconcelos V."/>
            <person name="Leao P.N."/>
        </authorList>
    </citation>
    <scope>NUCLEOTIDE SEQUENCE</scope>
    <source>
        <strain evidence="4">LEGE 07310</strain>
    </source>
</reference>
<dbReference type="GO" id="GO:0016747">
    <property type="term" value="F:acyltransferase activity, transferring groups other than amino-acyl groups"/>
    <property type="evidence" value="ECO:0007669"/>
    <property type="project" value="InterPro"/>
</dbReference>
<accession>A0A8J7A8V4</accession>
<keyword evidence="5" id="KW-1185">Reference proteome</keyword>
<dbReference type="Pfam" id="PF00583">
    <property type="entry name" value="Acetyltransf_1"/>
    <property type="match status" value="1"/>
</dbReference>
<protein>
    <submittedName>
        <fullName evidence="4">GNAT family N-acetyltransferase</fullName>
    </submittedName>
</protein>
<evidence type="ECO:0000259" key="3">
    <source>
        <dbReference type="PROSITE" id="PS51186"/>
    </source>
</evidence>
<evidence type="ECO:0000313" key="5">
    <source>
        <dbReference type="Proteomes" id="UP000636505"/>
    </source>
</evidence>
<sequence>MRDRPSPPSFDIPGYRLESGSPLDRARLVKFMQRAYRELGAVDSLSHLADTVERHLSSQSQIWWLMADENGFPVGLPGVARPEPIGCLWLGEAIDQRSGQKQAYIFLVYISVDYRRRGLARAMMDCAHRWARHQGYDQIGLQVFTANQPAMQLYEKLGYSPQAIWMMQDL</sequence>
<dbReference type="InterPro" id="IPR000182">
    <property type="entry name" value="GNAT_dom"/>
</dbReference>
<feature type="domain" description="N-acetyltransferase" evidence="3">
    <location>
        <begin position="15"/>
        <end position="170"/>
    </location>
</feature>
<dbReference type="RefSeq" id="WP_193904803.1">
    <property type="nucleotide sequence ID" value="NZ_JADEXG010000003.1"/>
</dbReference>
<name>A0A8J7A8V4_9CYAN</name>
<dbReference type="PANTHER" id="PTHR43877:SF2">
    <property type="entry name" value="AMINOALKYLPHOSPHONATE N-ACETYLTRANSFERASE-RELATED"/>
    <property type="match status" value="1"/>
</dbReference>
<keyword evidence="2" id="KW-0012">Acyltransferase</keyword>
<dbReference type="SUPFAM" id="SSF55729">
    <property type="entry name" value="Acyl-CoA N-acyltransferases (Nat)"/>
    <property type="match status" value="1"/>
</dbReference>
<comment type="caution">
    <text evidence="4">The sequence shown here is derived from an EMBL/GenBank/DDBJ whole genome shotgun (WGS) entry which is preliminary data.</text>
</comment>
<gene>
    <name evidence="4" type="ORF">IQ241_02385</name>
</gene>
<dbReference type="InterPro" id="IPR016181">
    <property type="entry name" value="Acyl_CoA_acyltransferase"/>
</dbReference>
<keyword evidence="1" id="KW-0808">Transferase</keyword>
<dbReference type="Gene3D" id="3.40.630.30">
    <property type="match status" value="1"/>
</dbReference>
<dbReference type="InterPro" id="IPR050832">
    <property type="entry name" value="Bact_Acetyltransf"/>
</dbReference>
<organism evidence="4 5">
    <name type="scientific">Vasconcelosia minhoensis LEGE 07310</name>
    <dbReference type="NCBI Taxonomy" id="915328"/>
    <lineage>
        <taxon>Bacteria</taxon>
        <taxon>Bacillati</taxon>
        <taxon>Cyanobacteriota</taxon>
        <taxon>Cyanophyceae</taxon>
        <taxon>Nodosilineales</taxon>
        <taxon>Cymatolegaceae</taxon>
        <taxon>Vasconcelosia</taxon>
        <taxon>Vasconcelosia minhoensis</taxon>
    </lineage>
</organism>
<evidence type="ECO:0000256" key="2">
    <source>
        <dbReference type="ARBA" id="ARBA00023315"/>
    </source>
</evidence>